<sequence>MFGSALVLLLLVVAPVVYRLRFHPLSHIPGPPIAAVSSLFLYALCYLGIEGSVLRRYHEQYKTKVLRVGPNAVSVADSDAVRDIYVAGGGFPKDGRYRNFNLGPIVTIFSSIDTVYRDARAKAVAPIFSPVRLRRESTPKGSIGRHVADFVSQLCAFRDEGVKTDILDLCAKLSIDVVSEYVLGQPFGGLTEHAHLGLAERQTADAKLSANEFIHAIVGFARFSLLPNRLFKLAYSTSQKIHHNDKVDKSLARIQEFMGQVMASTKAGKTIDHYQDRLLAAGVSFPETAGQSEAILFAGGDSTAVMLATTLFHLTRNKEAHARLLHEIRATVPTTDNKQPDLPFLRACVKEGLRLGMANPTRLTRVVPPGANLAVDGVAIPAGTVVGCAAYILHHDPSVFPDPFAFRPERWMDHASSADLRRPDMDRTMIPFGAGLRAPAATKRAACTQETAISSFDYVIVGGGTAGLVLASRLTENENTTVAVIEAGTFPEDVAGNWSQIPGYASKFNSGHLEMSWGFEVTPQPHLMNRTIEYNRAKALGGCSNVNYMSYGQTSKGAHQRWADEVDDQSYTYENILQYYHKAMNFSEPIEGARSANATGLYNKEDVTSDGTLRVTFGAYVQAWSTWAAKGLEAIGIPQVAALVNGNGLGWAWALVTVTSSESARSTSETAYLRPALGRQNLVVFDYTFAERIVFNTDKIATGVEVTSTADNCSSTISANKEVILSAGVFQSPHLLQVSGVGPKALLEQYSIDVVADRPGVGQNMHDQLTAFASYQVNVITHTRLDQDPEYLAAAVEDYNTNRTGVLAGTGGDLIGMEKIPEEMRTAFSNDTKTYLADLPEDWPEIAYNVYPAGVTTPAKGANYAILQATLLAPRSRGSVNIQSADMSVAPIIDPNWLSEQTDVEVLTAGVKRVRQALNSTAMAPVLIGDEILPGVDVQTDDDIAAYLAKVGNPIYHAFASNKMGRTSDPDAVVDSRGRVIGVSNLRVIDSSSFPFLPPGPSPQTQVYLLAEKLADDIRNTVY</sequence>
<reference evidence="11" key="1">
    <citation type="submission" date="2023-06" db="EMBL/GenBank/DDBJ databases">
        <authorList>
            <person name="Noh H."/>
        </authorList>
    </citation>
    <scope>NUCLEOTIDE SEQUENCE</scope>
    <source>
        <strain evidence="11">DUCC20226</strain>
    </source>
</reference>
<dbReference type="Gene3D" id="3.30.560.10">
    <property type="entry name" value="Glucose Oxidase, domain 3"/>
    <property type="match status" value="1"/>
</dbReference>
<keyword evidence="7" id="KW-0325">Glycoprotein</keyword>
<dbReference type="SUPFAM" id="SSF54373">
    <property type="entry name" value="FAD-linked reductases, C-terminal domain"/>
    <property type="match status" value="1"/>
</dbReference>
<dbReference type="SUPFAM" id="SSF48264">
    <property type="entry name" value="Cytochrome P450"/>
    <property type="match status" value="1"/>
</dbReference>
<dbReference type="Proteomes" id="UP001265746">
    <property type="component" value="Unassembled WGS sequence"/>
</dbReference>
<evidence type="ECO:0000256" key="4">
    <source>
        <dbReference type="ARBA" id="ARBA00022723"/>
    </source>
</evidence>
<evidence type="ECO:0000256" key="1">
    <source>
        <dbReference type="ARBA" id="ARBA00001971"/>
    </source>
</evidence>
<keyword evidence="6" id="KW-0560">Oxidoreductase</keyword>
<evidence type="ECO:0000256" key="2">
    <source>
        <dbReference type="ARBA" id="ARBA00010617"/>
    </source>
</evidence>
<dbReference type="Pfam" id="PF05199">
    <property type="entry name" value="GMC_oxred_C"/>
    <property type="match status" value="1"/>
</dbReference>
<keyword evidence="12" id="KW-1185">Reference proteome</keyword>
<dbReference type="Gene3D" id="3.50.50.60">
    <property type="entry name" value="FAD/NAD(P)-binding domain"/>
    <property type="match status" value="1"/>
</dbReference>
<dbReference type="InterPro" id="IPR002403">
    <property type="entry name" value="Cyt_P450_E_grp-IV"/>
</dbReference>
<keyword evidence="6" id="KW-0503">Monooxygenase</keyword>
<feature type="chain" id="PRO_5042049549" evidence="8">
    <location>
        <begin position="20"/>
        <end position="1023"/>
    </location>
</feature>
<dbReference type="GO" id="GO:0020037">
    <property type="term" value="F:heme binding"/>
    <property type="evidence" value="ECO:0007669"/>
    <property type="project" value="InterPro"/>
</dbReference>
<dbReference type="GO" id="GO:0044550">
    <property type="term" value="P:secondary metabolite biosynthetic process"/>
    <property type="evidence" value="ECO:0007669"/>
    <property type="project" value="TreeGrafter"/>
</dbReference>
<dbReference type="PRINTS" id="PR00465">
    <property type="entry name" value="EP450IV"/>
</dbReference>
<dbReference type="Gene3D" id="1.10.630.10">
    <property type="entry name" value="Cytochrome P450"/>
    <property type="match status" value="1"/>
</dbReference>
<comment type="cofactor">
    <cofactor evidence="1">
        <name>heme</name>
        <dbReference type="ChEBI" id="CHEBI:30413"/>
    </cofactor>
</comment>
<dbReference type="InterPro" id="IPR000172">
    <property type="entry name" value="GMC_OxRdtase_N"/>
</dbReference>
<feature type="domain" description="Glucose-methanol-choline oxidoreductase C-terminal" evidence="10">
    <location>
        <begin position="874"/>
        <end position="1011"/>
    </location>
</feature>
<dbReference type="GO" id="GO:0016705">
    <property type="term" value="F:oxidoreductase activity, acting on paired donors, with incorporation or reduction of molecular oxygen"/>
    <property type="evidence" value="ECO:0007669"/>
    <property type="project" value="InterPro"/>
</dbReference>
<dbReference type="GO" id="GO:0050660">
    <property type="term" value="F:flavin adenine dinucleotide binding"/>
    <property type="evidence" value="ECO:0007669"/>
    <property type="project" value="InterPro"/>
</dbReference>
<dbReference type="InterPro" id="IPR001128">
    <property type="entry name" value="Cyt_P450"/>
</dbReference>
<feature type="signal peptide" evidence="8">
    <location>
        <begin position="1"/>
        <end position="19"/>
    </location>
</feature>
<feature type="domain" description="Glucose-methanol-choline oxidoreductase N-terminal" evidence="9">
    <location>
        <begin position="456"/>
        <end position="769"/>
    </location>
</feature>
<gene>
    <name evidence="11" type="ORF">N8I77_006908</name>
</gene>
<evidence type="ECO:0000259" key="9">
    <source>
        <dbReference type="Pfam" id="PF00732"/>
    </source>
</evidence>
<dbReference type="GO" id="GO:0005506">
    <property type="term" value="F:iron ion binding"/>
    <property type="evidence" value="ECO:0007669"/>
    <property type="project" value="InterPro"/>
</dbReference>
<dbReference type="InterPro" id="IPR012132">
    <property type="entry name" value="GMC_OxRdtase"/>
</dbReference>
<evidence type="ECO:0000313" key="11">
    <source>
        <dbReference type="EMBL" id="KAK2608290.1"/>
    </source>
</evidence>
<dbReference type="AlphaFoldDB" id="A0AAD9W721"/>
<dbReference type="GO" id="GO:0004497">
    <property type="term" value="F:monooxygenase activity"/>
    <property type="evidence" value="ECO:0007669"/>
    <property type="project" value="UniProtKB-KW"/>
</dbReference>
<evidence type="ECO:0000256" key="8">
    <source>
        <dbReference type="SAM" id="SignalP"/>
    </source>
</evidence>
<keyword evidence="4" id="KW-0479">Metal-binding</keyword>
<evidence type="ECO:0000256" key="5">
    <source>
        <dbReference type="ARBA" id="ARBA00023004"/>
    </source>
</evidence>
<comment type="similarity">
    <text evidence="2">Belongs to the cytochrome P450 family.</text>
</comment>
<keyword evidence="8" id="KW-0732">Signal</keyword>
<dbReference type="GO" id="GO:0016614">
    <property type="term" value="F:oxidoreductase activity, acting on CH-OH group of donors"/>
    <property type="evidence" value="ECO:0007669"/>
    <property type="project" value="InterPro"/>
</dbReference>
<evidence type="ECO:0000256" key="3">
    <source>
        <dbReference type="ARBA" id="ARBA00010790"/>
    </source>
</evidence>
<evidence type="ECO:0000313" key="12">
    <source>
        <dbReference type="Proteomes" id="UP001265746"/>
    </source>
</evidence>
<organism evidence="11 12">
    <name type="scientific">Phomopsis amygdali</name>
    <name type="common">Fusicoccum amygdali</name>
    <dbReference type="NCBI Taxonomy" id="1214568"/>
    <lineage>
        <taxon>Eukaryota</taxon>
        <taxon>Fungi</taxon>
        <taxon>Dikarya</taxon>
        <taxon>Ascomycota</taxon>
        <taxon>Pezizomycotina</taxon>
        <taxon>Sordariomycetes</taxon>
        <taxon>Sordariomycetidae</taxon>
        <taxon>Diaporthales</taxon>
        <taxon>Diaporthaceae</taxon>
        <taxon>Diaporthe</taxon>
    </lineage>
</organism>
<evidence type="ECO:0000259" key="10">
    <source>
        <dbReference type="Pfam" id="PF05199"/>
    </source>
</evidence>
<dbReference type="PANTHER" id="PTHR11552:SF138">
    <property type="entry name" value="DEHYDROGENASE PKFF-RELATED"/>
    <property type="match status" value="1"/>
</dbReference>
<evidence type="ECO:0000256" key="7">
    <source>
        <dbReference type="ARBA" id="ARBA00023180"/>
    </source>
</evidence>
<protein>
    <submittedName>
        <fullName evidence="11">Uncharacterized protein</fullName>
    </submittedName>
</protein>
<evidence type="ECO:0000256" key="6">
    <source>
        <dbReference type="ARBA" id="ARBA00023033"/>
    </source>
</evidence>
<comment type="similarity">
    <text evidence="3">Belongs to the GMC oxidoreductase family.</text>
</comment>
<dbReference type="PANTHER" id="PTHR11552">
    <property type="entry name" value="GLUCOSE-METHANOL-CHOLINE GMC OXIDOREDUCTASE"/>
    <property type="match status" value="1"/>
</dbReference>
<proteinExistence type="inferred from homology"/>
<name>A0AAD9W721_PHOAM</name>
<accession>A0AAD9W721</accession>
<keyword evidence="5" id="KW-0408">Iron</keyword>
<dbReference type="InterPro" id="IPR036188">
    <property type="entry name" value="FAD/NAD-bd_sf"/>
</dbReference>
<comment type="caution">
    <text evidence="11">The sequence shown here is derived from an EMBL/GenBank/DDBJ whole genome shotgun (WGS) entry which is preliminary data.</text>
</comment>
<dbReference type="Pfam" id="PF00732">
    <property type="entry name" value="GMC_oxred_N"/>
    <property type="match status" value="1"/>
</dbReference>
<dbReference type="SUPFAM" id="SSF51905">
    <property type="entry name" value="FAD/NAD(P)-binding domain"/>
    <property type="match status" value="1"/>
</dbReference>
<dbReference type="EMBL" id="JAUJFL010000003">
    <property type="protein sequence ID" value="KAK2608290.1"/>
    <property type="molecule type" value="Genomic_DNA"/>
</dbReference>
<dbReference type="InterPro" id="IPR036396">
    <property type="entry name" value="Cyt_P450_sf"/>
</dbReference>
<dbReference type="Pfam" id="PF00067">
    <property type="entry name" value="p450"/>
    <property type="match status" value="1"/>
</dbReference>
<dbReference type="InterPro" id="IPR007867">
    <property type="entry name" value="GMC_OxRtase_C"/>
</dbReference>